<dbReference type="Pfam" id="PF00023">
    <property type="entry name" value="Ank"/>
    <property type="match status" value="1"/>
</dbReference>
<evidence type="ECO:0000256" key="15">
    <source>
        <dbReference type="PROSITE-ProRule" id="PRU00023"/>
    </source>
</evidence>
<dbReference type="Gene3D" id="1.25.40.20">
    <property type="entry name" value="Ankyrin repeat-containing domain"/>
    <property type="match status" value="1"/>
</dbReference>
<sequence length="1298" mass="143502">MEFFNDNGVDPLKPSLFELLAQEQLRDLLQPALKYFLAVFAQRYPRYLLRIVNRHEEFYACIMLIVEKYYLTKYNASFSENFYGLKRRRRPFIETERATAAVGGIPAGEALRNKEVWRSLLFLVGVPYIRAKAQDYFEELGGGVSSDVLDEGLDARQIQMLTDQSIRGRFRRVFKAAYPTPSYRPWLKWIGVDIRRLGIEDFFGKQIQAQQVPGWSNYYLDYKFLKKIISSLAANRPASEAAALALGVRPNDPLIASSPEPSSQTRRSPAISPASSPVPPPFFAPSGHDLERGPDFRAHKAAFFFKLERELEKINAFYLQKEAEVTLRMETLLSKRRAAAMRGMPDTSTGTAQNHVEWSAVEEGFRLLERDLGKLQQFVEINATGFRKILKKFDKRSTSTTKELYLARQVDVQPVFNRQLISELADTVATCLLNITDLSSGLKFEGSAGTDIFAQQIMTDLSPPSGPFRDLESNFHKALASRDTTALINCVSYSEQLAQQSGGKGNVTRILWNVIIEAPQDLADLIMASLTSPFDYQFLDDINGRTCLHEAAIAGTRRMIDLCLQNGVQVDKCDVYGRTPLHYAAMKGHSVVCEQLLDASASPNILDRDNYSPLIYATLKGDVSSVRVLLEKGHVPAESPTSSGDLSPLSLAAQAGHADVVQLLLENGATSLSNSNGEFPIHLAAREGHSDICQMLLRLPGWDTPDKYHEWTPLFHAARYGRTECVRTLVDAGCRTIVKDELGHCASHYAAWYGHQDCLEVLLSSTASLPPSTPSHPKLSRSPVHGGASPTDFEIDQIPSLYLPPPIMPHRVYGHNYLVNSYIVQVSIGHSTKTTKDQCSVRLHHRLISPFFKDEYVLATTPLKLVMTAGPHVNSAPYTISLPQLSDEGSFAFQIPSLDNLVLEFSVYPNFGTKTIGRAISLPSMFRKVDNSQLFTLPILDSRLHVIGEVDFEINIIAPFRGVTLEVGGDLETYWKSTAVASGQPSQLPLPRSSRRPNHLGSVQASPVHTANNGSGKTLTISSLHGTYIYVIVQVTRDLHPVVYGDWSLPTTEYDLCVSDVTLEQFERLAASCGRNHVEPMEPTPAGWAKSVTGAMVSLETLLTLLPPGISVLFDLAYPSKSTMEEQNLHKLDLNGFVNSILQTIFNVSGHLEPSHTRRNIAFTSFSPDVCSALNWKQPNYPVFIGTMYGKDNASVTGSTAIGSSLEDKRTSSVGAAVEFAKANNLLGLFVEAELLKQVPSLIDGIRSAELLVGVCGVTENKPLYATGLLIEHNNSTVDAFLIGGMVSFVDNSMRELA</sequence>
<protein>
    <recommendedName>
        <fullName evidence="21">Cyclin-dependent protein kinase inhibitor</fullName>
    </recommendedName>
</protein>
<proteinExistence type="inferred from homology"/>
<keyword evidence="12 15" id="KW-0040">ANK repeat</keyword>
<evidence type="ECO:0000256" key="3">
    <source>
        <dbReference type="ARBA" id="ARBA00008704"/>
    </source>
</evidence>
<comment type="subcellular location">
    <subcellularLocation>
        <location evidence="1">Peroxisome membrane</location>
        <topology evidence="1">Multi-pass membrane protein</topology>
    </subcellularLocation>
</comment>
<comment type="caution">
    <text evidence="19">The sequence shown here is derived from an EMBL/GenBank/DDBJ whole genome shotgun (WGS) entry which is preliminary data.</text>
</comment>
<evidence type="ECO:0000256" key="9">
    <source>
        <dbReference type="ARBA" id="ARBA00022833"/>
    </source>
</evidence>
<feature type="domain" description="GP-PDE" evidence="18">
    <location>
        <begin position="994"/>
        <end position="1297"/>
    </location>
</feature>
<dbReference type="SMART" id="SM00248">
    <property type="entry name" value="ANK"/>
    <property type="match status" value="7"/>
</dbReference>
<reference evidence="19 20" key="1">
    <citation type="journal article" date="2020" name="ISME J.">
        <title>Uncovering the hidden diversity of litter-decomposition mechanisms in mushroom-forming fungi.</title>
        <authorList>
            <person name="Floudas D."/>
            <person name="Bentzer J."/>
            <person name="Ahren D."/>
            <person name="Johansson T."/>
            <person name="Persson P."/>
            <person name="Tunlid A."/>
        </authorList>
    </citation>
    <scope>NUCLEOTIDE SEQUENCE [LARGE SCALE GENOMIC DNA]</scope>
    <source>
        <strain evidence="19 20">CBS 101986</strain>
    </source>
</reference>
<dbReference type="PROSITE" id="PS50297">
    <property type="entry name" value="ANK_REP_REGION"/>
    <property type="match status" value="4"/>
</dbReference>
<dbReference type="Pfam" id="PF03105">
    <property type="entry name" value="SPX"/>
    <property type="match status" value="2"/>
</dbReference>
<dbReference type="SUPFAM" id="SSF48403">
    <property type="entry name" value="Ankyrin repeat"/>
    <property type="match status" value="1"/>
</dbReference>
<evidence type="ECO:0000259" key="18">
    <source>
        <dbReference type="PROSITE" id="PS51704"/>
    </source>
</evidence>
<dbReference type="InterPro" id="IPR006845">
    <property type="entry name" value="Pex_N"/>
</dbReference>
<keyword evidence="13" id="KW-0472">Membrane</keyword>
<dbReference type="GO" id="GO:0005778">
    <property type="term" value="C:peroxisomal membrane"/>
    <property type="evidence" value="ECO:0007669"/>
    <property type="project" value="UniProtKB-SubCell"/>
</dbReference>
<feature type="repeat" description="ANK" evidence="15">
    <location>
        <begin position="543"/>
        <end position="575"/>
    </location>
</feature>
<dbReference type="PROSITE" id="PS51704">
    <property type="entry name" value="GP_PDE"/>
    <property type="match status" value="1"/>
</dbReference>
<dbReference type="InterPro" id="IPR004331">
    <property type="entry name" value="SPX_dom"/>
</dbReference>
<dbReference type="InterPro" id="IPR030395">
    <property type="entry name" value="GP_PDE_dom"/>
</dbReference>
<feature type="domain" description="SPX" evidence="17">
    <location>
        <begin position="201"/>
        <end position="407"/>
    </location>
</feature>
<dbReference type="OrthoDB" id="1577640at2759"/>
<feature type="repeat" description="ANK" evidence="15">
    <location>
        <begin position="676"/>
        <end position="698"/>
    </location>
</feature>
<dbReference type="Gene3D" id="3.20.20.190">
    <property type="entry name" value="Phosphatidylinositol (PI) phosphodiesterase"/>
    <property type="match status" value="1"/>
</dbReference>
<dbReference type="GO" id="GO:0016567">
    <property type="term" value="P:protein ubiquitination"/>
    <property type="evidence" value="ECO:0007669"/>
    <property type="project" value="UniProtKB-ARBA"/>
</dbReference>
<feature type="region of interest" description="Disordered" evidence="16">
    <location>
        <begin position="983"/>
        <end position="1011"/>
    </location>
</feature>
<dbReference type="GO" id="GO:0006629">
    <property type="term" value="P:lipid metabolic process"/>
    <property type="evidence" value="ECO:0007669"/>
    <property type="project" value="InterPro"/>
</dbReference>
<dbReference type="GO" id="GO:0008270">
    <property type="term" value="F:zinc ion binding"/>
    <property type="evidence" value="ECO:0007669"/>
    <property type="project" value="UniProtKB-KW"/>
</dbReference>
<dbReference type="Pfam" id="PF04757">
    <property type="entry name" value="Pex2_Pex12"/>
    <property type="match status" value="1"/>
</dbReference>
<keyword evidence="20" id="KW-1185">Reference proteome</keyword>
<dbReference type="PRINTS" id="PR01415">
    <property type="entry name" value="ANKYRIN"/>
</dbReference>
<dbReference type="CDD" id="cd14483">
    <property type="entry name" value="SPX_PHO81_NUC-2_like"/>
    <property type="match status" value="1"/>
</dbReference>
<evidence type="ECO:0000256" key="12">
    <source>
        <dbReference type="ARBA" id="ARBA00023043"/>
    </source>
</evidence>
<evidence type="ECO:0000256" key="6">
    <source>
        <dbReference type="ARBA" id="ARBA00022723"/>
    </source>
</evidence>
<dbReference type="Pfam" id="PF03009">
    <property type="entry name" value="GDPD"/>
    <property type="match status" value="1"/>
</dbReference>
<keyword evidence="6" id="KW-0479">Metal-binding</keyword>
<dbReference type="InterPro" id="IPR017946">
    <property type="entry name" value="PLC-like_Pdiesterase_TIM-brl"/>
</dbReference>
<dbReference type="PANTHER" id="PTHR24173:SF74">
    <property type="entry name" value="ANKYRIN REPEAT DOMAIN-CONTAINING PROTEIN 16"/>
    <property type="match status" value="1"/>
</dbReference>
<feature type="repeat" description="ANK" evidence="15">
    <location>
        <begin position="709"/>
        <end position="741"/>
    </location>
</feature>
<dbReference type="PROSITE" id="PS50088">
    <property type="entry name" value="ANK_REPEAT"/>
    <property type="match status" value="5"/>
</dbReference>
<dbReference type="Proteomes" id="UP000567179">
    <property type="component" value="Unassembled WGS sequence"/>
</dbReference>
<dbReference type="InterPro" id="IPR002110">
    <property type="entry name" value="Ankyrin_rpt"/>
</dbReference>
<evidence type="ECO:0000256" key="4">
    <source>
        <dbReference type="ARBA" id="ARBA00022448"/>
    </source>
</evidence>
<evidence type="ECO:0000256" key="5">
    <source>
        <dbReference type="ARBA" id="ARBA00022692"/>
    </source>
</evidence>
<evidence type="ECO:0000256" key="11">
    <source>
        <dbReference type="ARBA" id="ARBA00022989"/>
    </source>
</evidence>
<keyword evidence="11" id="KW-1133">Transmembrane helix</keyword>
<accession>A0A8H5F3D5</accession>
<evidence type="ECO:0000259" key="17">
    <source>
        <dbReference type="PROSITE" id="PS51382"/>
    </source>
</evidence>
<keyword evidence="9" id="KW-0862">Zinc</keyword>
<name>A0A8H5F3D5_9AGAR</name>
<feature type="repeat" description="ANK" evidence="15">
    <location>
        <begin position="644"/>
        <end position="676"/>
    </location>
</feature>
<evidence type="ECO:0008006" key="21">
    <source>
        <dbReference type="Google" id="ProtNLM"/>
    </source>
</evidence>
<evidence type="ECO:0000256" key="14">
    <source>
        <dbReference type="ARBA" id="ARBA00023140"/>
    </source>
</evidence>
<dbReference type="Pfam" id="PF25329">
    <property type="entry name" value="C2_GDE1"/>
    <property type="match status" value="1"/>
</dbReference>
<keyword evidence="14" id="KW-0576">Peroxisome</keyword>
<dbReference type="PANTHER" id="PTHR24173">
    <property type="entry name" value="ANKYRIN REPEAT CONTAINING"/>
    <property type="match status" value="1"/>
</dbReference>
<dbReference type="PROSITE" id="PS51382">
    <property type="entry name" value="SPX"/>
    <property type="match status" value="1"/>
</dbReference>
<dbReference type="InterPro" id="IPR036770">
    <property type="entry name" value="Ankyrin_rpt-contain_sf"/>
</dbReference>
<evidence type="ECO:0000256" key="10">
    <source>
        <dbReference type="ARBA" id="ARBA00022927"/>
    </source>
</evidence>
<dbReference type="InterPro" id="IPR057506">
    <property type="entry name" value="C2_GPCPD1"/>
</dbReference>
<keyword evidence="7" id="KW-0677">Repeat</keyword>
<evidence type="ECO:0000256" key="7">
    <source>
        <dbReference type="ARBA" id="ARBA00022737"/>
    </source>
</evidence>
<dbReference type="GO" id="GO:0008081">
    <property type="term" value="F:phosphoric diester hydrolase activity"/>
    <property type="evidence" value="ECO:0007669"/>
    <property type="project" value="InterPro"/>
</dbReference>
<dbReference type="GO" id="GO:0016562">
    <property type="term" value="P:protein import into peroxisome matrix, receptor recycling"/>
    <property type="evidence" value="ECO:0007669"/>
    <property type="project" value="UniProtKB-ARBA"/>
</dbReference>
<comment type="similarity">
    <text evidence="3">Belongs to the pex2/pex10/pex12 family.</text>
</comment>
<organism evidence="19 20">
    <name type="scientific">Psilocybe cf. subviscida</name>
    <dbReference type="NCBI Taxonomy" id="2480587"/>
    <lineage>
        <taxon>Eukaryota</taxon>
        <taxon>Fungi</taxon>
        <taxon>Dikarya</taxon>
        <taxon>Basidiomycota</taxon>
        <taxon>Agaricomycotina</taxon>
        <taxon>Agaricomycetes</taxon>
        <taxon>Agaricomycetidae</taxon>
        <taxon>Agaricales</taxon>
        <taxon>Agaricineae</taxon>
        <taxon>Strophariaceae</taxon>
        <taxon>Psilocybe</taxon>
    </lineage>
</organism>
<evidence type="ECO:0000256" key="16">
    <source>
        <dbReference type="SAM" id="MobiDB-lite"/>
    </source>
</evidence>
<comment type="pathway">
    <text evidence="2">Protein modification; protein ubiquitination.</text>
</comment>
<keyword evidence="4" id="KW-0813">Transport</keyword>
<evidence type="ECO:0000313" key="19">
    <source>
        <dbReference type="EMBL" id="KAF5322300.1"/>
    </source>
</evidence>
<evidence type="ECO:0000313" key="20">
    <source>
        <dbReference type="Proteomes" id="UP000567179"/>
    </source>
</evidence>
<evidence type="ECO:0000256" key="8">
    <source>
        <dbReference type="ARBA" id="ARBA00022771"/>
    </source>
</evidence>
<dbReference type="Pfam" id="PF12796">
    <property type="entry name" value="Ank_2"/>
    <property type="match status" value="2"/>
</dbReference>
<keyword evidence="8" id="KW-0863">Zinc-finger</keyword>
<gene>
    <name evidence="19" type="ORF">D9619_001044</name>
</gene>
<dbReference type="EMBL" id="JAACJJ010000028">
    <property type="protein sequence ID" value="KAF5322300.1"/>
    <property type="molecule type" value="Genomic_DNA"/>
</dbReference>
<keyword evidence="10" id="KW-0653">Protein transport</keyword>
<evidence type="ECO:0000256" key="1">
    <source>
        <dbReference type="ARBA" id="ARBA00004585"/>
    </source>
</evidence>
<evidence type="ECO:0000256" key="2">
    <source>
        <dbReference type="ARBA" id="ARBA00004906"/>
    </source>
</evidence>
<keyword evidence="5" id="KW-0812">Transmembrane</keyword>
<feature type="compositionally biased region" description="Polar residues" evidence="16">
    <location>
        <begin position="1001"/>
        <end position="1011"/>
    </location>
</feature>
<evidence type="ECO:0000256" key="13">
    <source>
        <dbReference type="ARBA" id="ARBA00023136"/>
    </source>
</evidence>
<dbReference type="SUPFAM" id="SSF51695">
    <property type="entry name" value="PLC-like phosphodiesterases"/>
    <property type="match status" value="1"/>
</dbReference>
<feature type="region of interest" description="Disordered" evidence="16">
    <location>
        <begin position="254"/>
        <end position="289"/>
    </location>
</feature>
<feature type="repeat" description="ANK" evidence="15">
    <location>
        <begin position="576"/>
        <end position="608"/>
    </location>
</feature>